<feature type="domain" description="PAS" evidence="1">
    <location>
        <begin position="254"/>
        <end position="306"/>
    </location>
</feature>
<dbReference type="NCBIfam" id="TIGR00254">
    <property type="entry name" value="GGDEF"/>
    <property type="match status" value="1"/>
</dbReference>
<dbReference type="InterPro" id="IPR035919">
    <property type="entry name" value="EAL_sf"/>
</dbReference>
<dbReference type="InterPro" id="IPR001610">
    <property type="entry name" value="PAC"/>
</dbReference>
<reference evidence="5 6" key="1">
    <citation type="submission" date="2024-08" db="EMBL/GenBank/DDBJ databases">
        <title>Whole-genome sequencing of halo(alkali)philic microorganisms from hypersaline lakes.</title>
        <authorList>
            <person name="Sorokin D.Y."/>
            <person name="Merkel A.Y."/>
            <person name="Messina E."/>
            <person name="Yakimov M."/>
        </authorList>
    </citation>
    <scope>NUCLEOTIDE SEQUENCE [LARGE SCALE GENOMIC DNA]</scope>
    <source>
        <strain evidence="5 6">Cl-TMA</strain>
    </source>
</reference>
<dbReference type="SMART" id="SM00052">
    <property type="entry name" value="EAL"/>
    <property type="match status" value="1"/>
</dbReference>
<gene>
    <name evidence="5" type="ORF">ACERLL_01410</name>
</gene>
<evidence type="ECO:0000259" key="1">
    <source>
        <dbReference type="PROSITE" id="PS50112"/>
    </source>
</evidence>
<dbReference type="InterPro" id="IPR013767">
    <property type="entry name" value="PAS_fold"/>
</dbReference>
<evidence type="ECO:0000313" key="5">
    <source>
        <dbReference type="EMBL" id="MFA9459482.1"/>
    </source>
</evidence>
<feature type="domain" description="GGDEF" evidence="4">
    <location>
        <begin position="410"/>
        <end position="543"/>
    </location>
</feature>
<dbReference type="SMART" id="SM00091">
    <property type="entry name" value="PAS"/>
    <property type="match status" value="3"/>
</dbReference>
<evidence type="ECO:0000259" key="3">
    <source>
        <dbReference type="PROSITE" id="PS50883"/>
    </source>
</evidence>
<dbReference type="PANTHER" id="PTHR44757:SF2">
    <property type="entry name" value="BIOFILM ARCHITECTURE MAINTENANCE PROTEIN MBAA"/>
    <property type="match status" value="1"/>
</dbReference>
<feature type="domain" description="PAS" evidence="1">
    <location>
        <begin position="131"/>
        <end position="172"/>
    </location>
</feature>
<dbReference type="PROSITE" id="PS50887">
    <property type="entry name" value="GGDEF"/>
    <property type="match status" value="1"/>
</dbReference>
<dbReference type="EMBL" id="JBGUAW010000001">
    <property type="protein sequence ID" value="MFA9459482.1"/>
    <property type="molecule type" value="Genomic_DNA"/>
</dbReference>
<dbReference type="Gene3D" id="3.30.450.20">
    <property type="entry name" value="PAS domain"/>
    <property type="match status" value="3"/>
</dbReference>
<feature type="domain" description="EAL" evidence="3">
    <location>
        <begin position="552"/>
        <end position="806"/>
    </location>
</feature>
<dbReference type="InterPro" id="IPR035965">
    <property type="entry name" value="PAS-like_dom_sf"/>
</dbReference>
<dbReference type="Gene3D" id="3.20.20.450">
    <property type="entry name" value="EAL domain"/>
    <property type="match status" value="1"/>
</dbReference>
<dbReference type="PROSITE" id="PS50113">
    <property type="entry name" value="PAC"/>
    <property type="match status" value="2"/>
</dbReference>
<dbReference type="InterPro" id="IPR000160">
    <property type="entry name" value="GGDEF_dom"/>
</dbReference>
<dbReference type="InterPro" id="IPR052155">
    <property type="entry name" value="Biofilm_reg_signaling"/>
</dbReference>
<comment type="caution">
    <text evidence="5">The sequence shown here is derived from an EMBL/GenBank/DDBJ whole genome shotgun (WGS) entry which is preliminary data.</text>
</comment>
<dbReference type="Pfam" id="PF00563">
    <property type="entry name" value="EAL"/>
    <property type="match status" value="1"/>
</dbReference>
<dbReference type="SMART" id="SM00267">
    <property type="entry name" value="GGDEF"/>
    <property type="match status" value="1"/>
</dbReference>
<evidence type="ECO:0000259" key="4">
    <source>
        <dbReference type="PROSITE" id="PS50887"/>
    </source>
</evidence>
<dbReference type="SUPFAM" id="SSF55785">
    <property type="entry name" value="PYP-like sensor domain (PAS domain)"/>
    <property type="match status" value="3"/>
</dbReference>
<dbReference type="Proteomes" id="UP001575181">
    <property type="component" value="Unassembled WGS sequence"/>
</dbReference>
<feature type="domain" description="PAC" evidence="2">
    <location>
        <begin position="327"/>
        <end position="380"/>
    </location>
</feature>
<dbReference type="CDD" id="cd01948">
    <property type="entry name" value="EAL"/>
    <property type="match status" value="1"/>
</dbReference>
<dbReference type="InterPro" id="IPR012226">
    <property type="entry name" value="Diguanyl_cyclase/Pdiesterase"/>
</dbReference>
<protein>
    <submittedName>
        <fullName evidence="5">EAL domain-containing protein</fullName>
    </submittedName>
</protein>
<dbReference type="Pfam" id="PF00989">
    <property type="entry name" value="PAS"/>
    <property type="match status" value="2"/>
</dbReference>
<keyword evidence="6" id="KW-1185">Reference proteome</keyword>
<dbReference type="InterPro" id="IPR029787">
    <property type="entry name" value="Nucleotide_cyclase"/>
</dbReference>
<dbReference type="Pfam" id="PF13426">
    <property type="entry name" value="PAS_9"/>
    <property type="match status" value="1"/>
</dbReference>
<evidence type="ECO:0000259" key="2">
    <source>
        <dbReference type="PROSITE" id="PS50113"/>
    </source>
</evidence>
<organism evidence="5 6">
    <name type="scientific">Thiohalorhabdus methylotrophus</name>
    <dbReference type="NCBI Taxonomy" id="3242694"/>
    <lineage>
        <taxon>Bacteria</taxon>
        <taxon>Pseudomonadati</taxon>
        <taxon>Pseudomonadota</taxon>
        <taxon>Gammaproteobacteria</taxon>
        <taxon>Thiohalorhabdales</taxon>
        <taxon>Thiohalorhabdaceae</taxon>
        <taxon>Thiohalorhabdus</taxon>
    </lineage>
</organism>
<dbReference type="InterPro" id="IPR000700">
    <property type="entry name" value="PAS-assoc_C"/>
</dbReference>
<dbReference type="InterPro" id="IPR000014">
    <property type="entry name" value="PAS"/>
</dbReference>
<sequence>MPASLEHLLGQPLLQETPNAVVLIDDRQHIRYFNPAAERIFGYSRDEVLGRPLDWLIPDAVRAVHRDMVDRFVHGGEGTRRMGERGEICGRRKDGILFPAAASIARIQLNGEPHFVAILNELTDQRSLQEQRQRLAEILEATPDFVGIADTDGRVLYHNRAAQRLLGLPEKEPIRQWRMADSHPNWAIQTIAHKALPEAREVGYWEGETAFLDAGGTEIPVWQTILAHHAPDGTLRYFSTIARDLRPSREAQEELRKLSRALNQAADMVWITDTDGRLEYVNPAFEAATGYAAEEALGHTVGELLQSGWHDQSFYARLGKNLRHEQPHREISINRTRDGRKIHIDETISPVHNEAGEVTHYIATGRDVTERLALEERLRQLAYFDPLTSLPNRAQLEERLTHALTERTGEHQALILLDLDRFKYLNDTLGHPAGDDLLHQVARRLEAQVRSTDLVARLGGDEFVLFLDHLEGTEGAVQVAEKVLTVLRSPFEVAGHSLFAGASLGISLFPDDGQDAPTLLQHADTAMFEAKKAGGSQYRFFSRGLSEATAERFFVEKGIRRALDNGTVQAYFQPILDLARGRIVGAEALARCWFSDEGWIPPGRFIPVAEETGLIHELGEQILDQACAAFRTWWDNGFLLERVAVNLSPIQLDSESLPDRIQAILDHHDLAPCHLELEVTEEALLRDESAHLHQLRRLQGMGVAIALDDFGTGFSSPAYLKRFPASRMKIDRTFINGIDADPDNQTILQSLLVLADGFGFRVTAEGVETQAEADYLADLFCQEVQGFLFARPQAPQDFQRTLQRIGTSPGS</sequence>
<dbReference type="PIRSF" id="PIRSF005925">
    <property type="entry name" value="Dos"/>
    <property type="match status" value="1"/>
</dbReference>
<dbReference type="PANTHER" id="PTHR44757">
    <property type="entry name" value="DIGUANYLATE CYCLASE DGCP"/>
    <property type="match status" value="1"/>
</dbReference>
<dbReference type="PROSITE" id="PS50883">
    <property type="entry name" value="EAL"/>
    <property type="match status" value="1"/>
</dbReference>
<feature type="domain" description="PAC" evidence="2">
    <location>
        <begin position="205"/>
        <end position="257"/>
    </location>
</feature>
<name>A0ABV4TQ82_9GAMM</name>
<feature type="domain" description="PAS" evidence="1">
    <location>
        <begin position="13"/>
        <end position="76"/>
    </location>
</feature>
<dbReference type="CDD" id="cd00130">
    <property type="entry name" value="PAS"/>
    <property type="match status" value="3"/>
</dbReference>
<dbReference type="PROSITE" id="PS50112">
    <property type="entry name" value="PAS"/>
    <property type="match status" value="3"/>
</dbReference>
<dbReference type="NCBIfam" id="TIGR00229">
    <property type="entry name" value="sensory_box"/>
    <property type="match status" value="3"/>
</dbReference>
<dbReference type="SUPFAM" id="SSF55073">
    <property type="entry name" value="Nucleotide cyclase"/>
    <property type="match status" value="1"/>
</dbReference>
<dbReference type="SMART" id="SM00086">
    <property type="entry name" value="PAC"/>
    <property type="match status" value="3"/>
</dbReference>
<dbReference type="InterPro" id="IPR001633">
    <property type="entry name" value="EAL_dom"/>
</dbReference>
<dbReference type="SUPFAM" id="SSF141868">
    <property type="entry name" value="EAL domain-like"/>
    <property type="match status" value="1"/>
</dbReference>
<evidence type="ECO:0000313" key="6">
    <source>
        <dbReference type="Proteomes" id="UP001575181"/>
    </source>
</evidence>
<dbReference type="CDD" id="cd01949">
    <property type="entry name" value="GGDEF"/>
    <property type="match status" value="1"/>
</dbReference>
<accession>A0ABV4TQ82</accession>
<dbReference type="RefSeq" id="WP_373654267.1">
    <property type="nucleotide sequence ID" value="NZ_JBGUAW010000001.1"/>
</dbReference>
<proteinExistence type="predicted"/>
<dbReference type="InterPro" id="IPR043128">
    <property type="entry name" value="Rev_trsase/Diguanyl_cyclase"/>
</dbReference>
<dbReference type="Pfam" id="PF00990">
    <property type="entry name" value="GGDEF"/>
    <property type="match status" value="1"/>
</dbReference>
<dbReference type="Gene3D" id="3.30.70.270">
    <property type="match status" value="1"/>
</dbReference>